<dbReference type="Proteomes" id="UP001596392">
    <property type="component" value="Unassembled WGS sequence"/>
</dbReference>
<dbReference type="EMBL" id="JBHTAC010000022">
    <property type="protein sequence ID" value="MFC7245100.1"/>
    <property type="molecule type" value="Genomic_DNA"/>
</dbReference>
<accession>A0ABW2GYK6</accession>
<comment type="caution">
    <text evidence="1">The sequence shown here is derived from an EMBL/GenBank/DDBJ whole genome shotgun (WGS) entry which is preliminary data.</text>
</comment>
<evidence type="ECO:0000313" key="1">
    <source>
        <dbReference type="EMBL" id="MFC7245100.1"/>
    </source>
</evidence>
<sequence length="385" mass="42365">MTDYQLSTVIMAHPSRLARAEALADSLPELKPDIVVDPDPHGPPSSLRTAAVAWSFVPEHATHHLVLQDDAVPCRGFADAVHAAIAQHPDAALALFTEWTSMTAHHLRMAALAGGTWAGVVDEYVPSVALVLPARIAREFGEAATRNQREWTPTDDVALMNFLRDRHVAAICRIPNLVDHDSPDSLTGNLHQGPRRSACFADDVPPRPDTLLGVADLLPTFAHYQMPDFGSRPYLALRKPLEDGGMPWSIRAAEQWLADTGLDPAAVTELAREHTDPWRRQHPQLTDELLDRLWLTPFAIGVSLTLPSVRLYRPDGTPLHSRFPVTDEAALANLLADPVVRRAFTTLPQAHLHPVATRDVLDGLEQPLGELMLDAVRAGYRHARK</sequence>
<reference evidence="2" key="1">
    <citation type="journal article" date="2019" name="Int. J. Syst. Evol. Microbiol.">
        <title>The Global Catalogue of Microorganisms (GCM) 10K type strain sequencing project: providing services to taxonomists for standard genome sequencing and annotation.</title>
        <authorList>
            <consortium name="The Broad Institute Genomics Platform"/>
            <consortium name="The Broad Institute Genome Sequencing Center for Infectious Disease"/>
            <person name="Wu L."/>
            <person name="Ma J."/>
        </authorList>
    </citation>
    <scope>NUCLEOTIDE SEQUENCE [LARGE SCALE GENOMIC DNA]</scope>
    <source>
        <strain evidence="2">CGMCC 1.9106</strain>
    </source>
</reference>
<keyword evidence="2" id="KW-1185">Reference proteome</keyword>
<evidence type="ECO:0000313" key="2">
    <source>
        <dbReference type="Proteomes" id="UP001596392"/>
    </source>
</evidence>
<protein>
    <submittedName>
        <fullName evidence="1">Uncharacterized protein</fullName>
    </submittedName>
</protein>
<organism evidence="1 2">
    <name type="scientific">Catellatospora aurea</name>
    <dbReference type="NCBI Taxonomy" id="1337874"/>
    <lineage>
        <taxon>Bacteria</taxon>
        <taxon>Bacillati</taxon>
        <taxon>Actinomycetota</taxon>
        <taxon>Actinomycetes</taxon>
        <taxon>Micromonosporales</taxon>
        <taxon>Micromonosporaceae</taxon>
        <taxon>Catellatospora</taxon>
    </lineage>
</organism>
<proteinExistence type="predicted"/>
<name>A0ABW2GYK6_9ACTN</name>
<dbReference type="RefSeq" id="WP_376808059.1">
    <property type="nucleotide sequence ID" value="NZ_JBHTAC010000022.1"/>
</dbReference>
<gene>
    <name evidence="1" type="ORF">ACFQO7_21705</name>
</gene>